<evidence type="ECO:0000256" key="5">
    <source>
        <dbReference type="ARBA" id="ARBA00022741"/>
    </source>
</evidence>
<dbReference type="Pfam" id="PF01926">
    <property type="entry name" value="MMR_HSR1"/>
    <property type="match status" value="1"/>
</dbReference>
<protein>
    <recommendedName>
        <fullName evidence="2 9">Ribosome biogenesis GTPase A</fullName>
    </recommendedName>
</protein>
<gene>
    <name evidence="12" type="ORF">SAMN04488025_12846</name>
</gene>
<evidence type="ECO:0000256" key="2">
    <source>
        <dbReference type="ARBA" id="ARBA00014898"/>
    </source>
</evidence>
<dbReference type="InterPro" id="IPR016478">
    <property type="entry name" value="GTPase_MTG1"/>
</dbReference>
<dbReference type="PROSITE" id="PS51721">
    <property type="entry name" value="G_CP"/>
    <property type="match status" value="1"/>
</dbReference>
<dbReference type="InterPro" id="IPR006073">
    <property type="entry name" value="GTP-bd"/>
</dbReference>
<keyword evidence="4" id="KW-0690">Ribosome biogenesis</keyword>
<proteinExistence type="inferred from homology"/>
<keyword evidence="7" id="KW-0694">RNA-binding</keyword>
<dbReference type="GO" id="GO:0005525">
    <property type="term" value="F:GTP binding"/>
    <property type="evidence" value="ECO:0007669"/>
    <property type="project" value="UniProtKB-KW"/>
</dbReference>
<dbReference type="STRING" id="201973.SAMN04488025_12846"/>
<dbReference type="GO" id="GO:0042254">
    <property type="term" value="P:ribosome biogenesis"/>
    <property type="evidence" value="ECO:0007669"/>
    <property type="project" value="UniProtKB-KW"/>
</dbReference>
<dbReference type="Gene3D" id="1.10.1580.10">
    <property type="match status" value="1"/>
</dbReference>
<dbReference type="InterPro" id="IPR019991">
    <property type="entry name" value="GTP-bd_ribosome_bgen"/>
</dbReference>
<comment type="subcellular location">
    <subcellularLocation>
        <location evidence="1 9">Cytoplasm</location>
    </subcellularLocation>
</comment>
<evidence type="ECO:0000313" key="12">
    <source>
        <dbReference type="EMBL" id="SFG36147.1"/>
    </source>
</evidence>
<dbReference type="InterPro" id="IPR023179">
    <property type="entry name" value="GTP-bd_ortho_bundle_sf"/>
</dbReference>
<evidence type="ECO:0000256" key="7">
    <source>
        <dbReference type="ARBA" id="ARBA00022884"/>
    </source>
</evidence>
<evidence type="ECO:0000256" key="3">
    <source>
        <dbReference type="ARBA" id="ARBA00022490"/>
    </source>
</evidence>
<keyword evidence="5 9" id="KW-0547">Nucleotide-binding</keyword>
<organism evidence="12 13">
    <name type="scientific">Planifilum fulgidum</name>
    <dbReference type="NCBI Taxonomy" id="201973"/>
    <lineage>
        <taxon>Bacteria</taxon>
        <taxon>Bacillati</taxon>
        <taxon>Bacillota</taxon>
        <taxon>Bacilli</taxon>
        <taxon>Bacillales</taxon>
        <taxon>Thermoactinomycetaceae</taxon>
        <taxon>Planifilum</taxon>
    </lineage>
</organism>
<dbReference type="EMBL" id="FOOK01000028">
    <property type="protein sequence ID" value="SFG36147.1"/>
    <property type="molecule type" value="Genomic_DNA"/>
</dbReference>
<evidence type="ECO:0000313" key="13">
    <source>
        <dbReference type="Proteomes" id="UP000198661"/>
    </source>
</evidence>
<keyword evidence="6" id="KW-0378">Hydrolase</keyword>
<reference evidence="12 13" key="1">
    <citation type="submission" date="2016-10" db="EMBL/GenBank/DDBJ databases">
        <authorList>
            <person name="de Groot N.N."/>
        </authorList>
    </citation>
    <scope>NUCLEOTIDE SEQUENCE [LARGE SCALE GENOMIC DNA]</scope>
    <source>
        <strain evidence="12 13">DSM 44945</strain>
    </source>
</reference>
<evidence type="ECO:0000256" key="1">
    <source>
        <dbReference type="ARBA" id="ARBA00004496"/>
    </source>
</evidence>
<dbReference type="PANTHER" id="PTHR45782">
    <property type="entry name" value="MITOCHONDRIAL RIBOSOME-ASSOCIATED GTPASE 1"/>
    <property type="match status" value="1"/>
</dbReference>
<keyword evidence="13" id="KW-1185">Reference proteome</keyword>
<evidence type="ECO:0000256" key="4">
    <source>
        <dbReference type="ARBA" id="ARBA00022517"/>
    </source>
</evidence>
<evidence type="ECO:0000256" key="6">
    <source>
        <dbReference type="ARBA" id="ARBA00022801"/>
    </source>
</evidence>
<dbReference type="CDD" id="cd01856">
    <property type="entry name" value="YlqF"/>
    <property type="match status" value="1"/>
</dbReference>
<keyword evidence="8 9" id="KW-0342">GTP-binding</keyword>
<dbReference type="GO" id="GO:0005737">
    <property type="term" value="C:cytoplasm"/>
    <property type="evidence" value="ECO:0007669"/>
    <property type="project" value="UniProtKB-SubCell"/>
</dbReference>
<dbReference type="InterPro" id="IPR030378">
    <property type="entry name" value="G_CP_dom"/>
</dbReference>
<dbReference type="GO" id="GO:0003723">
    <property type="term" value="F:RNA binding"/>
    <property type="evidence" value="ECO:0007669"/>
    <property type="project" value="UniProtKB-KW"/>
</dbReference>
<dbReference type="PIRSF" id="PIRSF006230">
    <property type="entry name" value="MG442"/>
    <property type="match status" value="1"/>
</dbReference>
<dbReference type="FunFam" id="3.40.50.300:FF:000590">
    <property type="entry name" value="Ribosome biogenesis GTPase A"/>
    <property type="match status" value="1"/>
</dbReference>
<feature type="binding site" evidence="10">
    <location>
        <position position="176"/>
    </location>
    <ligand>
        <name>GTP</name>
        <dbReference type="ChEBI" id="CHEBI:37565"/>
    </ligand>
</feature>
<comment type="function">
    <text evidence="9">Required for a late step of 50S ribosomal subunit assembly. Has GTPase activity.</text>
</comment>
<dbReference type="PANTHER" id="PTHR45782:SF4">
    <property type="entry name" value="MITOCHONDRIAL RIBOSOME-ASSOCIATED GTPASE 1"/>
    <property type="match status" value="1"/>
</dbReference>
<feature type="domain" description="CP-type G" evidence="11">
    <location>
        <begin position="16"/>
        <end position="180"/>
    </location>
</feature>
<dbReference type="Proteomes" id="UP000198661">
    <property type="component" value="Unassembled WGS sequence"/>
</dbReference>
<dbReference type="GO" id="GO:0003924">
    <property type="term" value="F:GTPase activity"/>
    <property type="evidence" value="ECO:0007669"/>
    <property type="project" value="TreeGrafter"/>
</dbReference>
<dbReference type="GO" id="GO:0006412">
    <property type="term" value="P:translation"/>
    <property type="evidence" value="ECO:0007669"/>
    <property type="project" value="TreeGrafter"/>
</dbReference>
<keyword evidence="3 9" id="KW-0963">Cytoplasm</keyword>
<evidence type="ECO:0000256" key="9">
    <source>
        <dbReference type="PIRNR" id="PIRNR006230"/>
    </source>
</evidence>
<dbReference type="NCBIfam" id="TIGR03596">
    <property type="entry name" value="GTPase_YlqF"/>
    <property type="match status" value="1"/>
</dbReference>
<sequence>MNMTIQWFPGHMAKARRQVEEKIKMVDVVLELLDARLPQSSRNPLIDRLVGDRPRIVLMMKSDLADEAVTDEWVRFFRGRDVEAVPIDAENRRQIAEIPRVAGRLLEEKKSALERKGIRFRRIRAMVLGIPNVGKSTLINRLAGRSAARTGDRPGVTRGQQWIRVGNTMEILDTPGILWPKLEDPRVGLRLAASGAIREEILPLEEVAAFLLRYLRGRYPDRLRERYRLEDLPPAEGADLLEEVGRRRGCVAKGGVIDREKAAEIVLRDFRSGRFGRVSLERPADWLEDGEGTSDESAGNDPGN</sequence>
<accession>A0A1I2RC25</accession>
<dbReference type="SUPFAM" id="SSF52540">
    <property type="entry name" value="P-loop containing nucleoside triphosphate hydrolases"/>
    <property type="match status" value="1"/>
</dbReference>
<dbReference type="InterPro" id="IPR027417">
    <property type="entry name" value="P-loop_NTPase"/>
</dbReference>
<feature type="binding site" evidence="10">
    <location>
        <begin position="132"/>
        <end position="137"/>
    </location>
    <ligand>
        <name>GTP</name>
        <dbReference type="ChEBI" id="CHEBI:37565"/>
    </ligand>
</feature>
<evidence type="ECO:0000259" key="11">
    <source>
        <dbReference type="PROSITE" id="PS51721"/>
    </source>
</evidence>
<dbReference type="Gene3D" id="3.40.50.300">
    <property type="entry name" value="P-loop containing nucleotide triphosphate hydrolases"/>
    <property type="match status" value="1"/>
</dbReference>
<evidence type="ECO:0000256" key="10">
    <source>
        <dbReference type="PIRSR" id="PIRSR006230-1"/>
    </source>
</evidence>
<dbReference type="FunFam" id="1.10.1580.10:FF:000003">
    <property type="entry name" value="Ribosome biogenesis GTPase A"/>
    <property type="match status" value="1"/>
</dbReference>
<comment type="similarity">
    <text evidence="9">Belongs to the TRAFAC class YlqF/YawG GTPase family. MTG1 subfamily.</text>
</comment>
<name>A0A1I2RC25_9BACL</name>
<evidence type="ECO:0000256" key="8">
    <source>
        <dbReference type="ARBA" id="ARBA00023134"/>
    </source>
</evidence>
<dbReference type="AlphaFoldDB" id="A0A1I2RC25"/>